<dbReference type="Proteomes" id="UP000217895">
    <property type="component" value="Chromosome"/>
</dbReference>
<keyword evidence="1" id="KW-0732">Signal</keyword>
<accession>A0A1Z4JML7</accession>
<organism evidence="2 3">
    <name type="scientific">Leptolyngbya boryana NIES-2135</name>
    <dbReference type="NCBI Taxonomy" id="1973484"/>
    <lineage>
        <taxon>Bacteria</taxon>
        <taxon>Bacillati</taxon>
        <taxon>Cyanobacteriota</taxon>
        <taxon>Cyanophyceae</taxon>
        <taxon>Leptolyngbyales</taxon>
        <taxon>Leptolyngbyaceae</taxon>
        <taxon>Leptolyngbya group</taxon>
        <taxon>Leptolyngbya</taxon>
    </lineage>
</organism>
<feature type="chain" id="PRO_5011111556" evidence="1">
    <location>
        <begin position="29"/>
        <end position="63"/>
    </location>
</feature>
<feature type="signal peptide" evidence="1">
    <location>
        <begin position="1"/>
        <end position="28"/>
    </location>
</feature>
<reference evidence="2 3" key="1">
    <citation type="submission" date="2017-06" db="EMBL/GenBank/DDBJ databases">
        <title>Genome sequencing of cyanobaciteial culture collection at National Institute for Environmental Studies (NIES).</title>
        <authorList>
            <person name="Hirose Y."/>
            <person name="Shimura Y."/>
            <person name="Fujisawa T."/>
            <person name="Nakamura Y."/>
            <person name="Kawachi M."/>
        </authorList>
    </citation>
    <scope>NUCLEOTIDE SEQUENCE [LARGE SCALE GENOMIC DNA]</scope>
    <source>
        <strain evidence="2 3">NIES-2135</strain>
    </source>
</reference>
<dbReference type="AlphaFoldDB" id="A0A1Z4JML7"/>
<proteinExistence type="predicted"/>
<dbReference type="EMBL" id="AP018203">
    <property type="protein sequence ID" value="BAY57991.1"/>
    <property type="molecule type" value="Genomic_DNA"/>
</dbReference>
<evidence type="ECO:0000313" key="2">
    <source>
        <dbReference type="EMBL" id="BAY57991.1"/>
    </source>
</evidence>
<protein>
    <submittedName>
        <fullName evidence="2">Uncharacterized protein</fullName>
    </submittedName>
</protein>
<evidence type="ECO:0000256" key="1">
    <source>
        <dbReference type="SAM" id="SignalP"/>
    </source>
</evidence>
<name>A0A1Z4JML7_LEPBY</name>
<keyword evidence="3" id="KW-1185">Reference proteome</keyword>
<sequence>MKTKRLELFLLAGCSCLITLLTQPIASAIASPPTLPHLQAPRPVAGAFCGIKEKKLQAQTTLN</sequence>
<evidence type="ECO:0000313" key="3">
    <source>
        <dbReference type="Proteomes" id="UP000217895"/>
    </source>
</evidence>
<gene>
    <name evidence="2" type="ORF">NIES2135_48640</name>
</gene>